<feature type="non-terminal residue" evidence="1">
    <location>
        <position position="1"/>
    </location>
</feature>
<protein>
    <submittedName>
        <fullName evidence="1">Uncharacterized protein</fullName>
    </submittedName>
</protein>
<evidence type="ECO:0000313" key="2">
    <source>
        <dbReference type="Proteomes" id="UP000265618"/>
    </source>
</evidence>
<dbReference type="EMBL" id="BDIP01008558">
    <property type="protein sequence ID" value="GCA64780.1"/>
    <property type="molecule type" value="Genomic_DNA"/>
</dbReference>
<sequence length="50" mass="5473">MYADLIRALTLGNRPARLQGMSLSPSVLSRLVPGAEPALAYMDTMIIQRN</sequence>
<gene>
    <name evidence="1" type="ORF">KIPB_015369</name>
</gene>
<reference evidence="1 2" key="1">
    <citation type="journal article" date="2018" name="PLoS ONE">
        <title>The draft genome of Kipferlia bialata reveals reductive genome evolution in fornicate parasites.</title>
        <authorList>
            <person name="Tanifuji G."/>
            <person name="Takabayashi S."/>
            <person name="Kume K."/>
            <person name="Takagi M."/>
            <person name="Nakayama T."/>
            <person name="Kamikawa R."/>
            <person name="Inagaki Y."/>
            <person name="Hashimoto T."/>
        </authorList>
    </citation>
    <scope>NUCLEOTIDE SEQUENCE [LARGE SCALE GENOMIC DNA]</scope>
    <source>
        <strain evidence="1">NY0173</strain>
    </source>
</reference>
<proteinExistence type="predicted"/>
<keyword evidence="2" id="KW-1185">Reference proteome</keyword>
<dbReference type="AlphaFoldDB" id="A0A391NW54"/>
<dbReference type="Proteomes" id="UP000265618">
    <property type="component" value="Unassembled WGS sequence"/>
</dbReference>
<organism evidence="1 2">
    <name type="scientific">Kipferlia bialata</name>
    <dbReference type="NCBI Taxonomy" id="797122"/>
    <lineage>
        <taxon>Eukaryota</taxon>
        <taxon>Metamonada</taxon>
        <taxon>Carpediemonas-like organisms</taxon>
        <taxon>Kipferlia</taxon>
    </lineage>
</organism>
<accession>A0A391NW54</accession>
<name>A0A391NW54_9EUKA</name>
<comment type="caution">
    <text evidence="1">The sequence shown here is derived from an EMBL/GenBank/DDBJ whole genome shotgun (WGS) entry which is preliminary data.</text>
</comment>
<evidence type="ECO:0000313" key="1">
    <source>
        <dbReference type="EMBL" id="GCA64780.1"/>
    </source>
</evidence>